<evidence type="ECO:0000313" key="2">
    <source>
        <dbReference type="Proteomes" id="UP000503117"/>
    </source>
</evidence>
<accession>A0ABX6MCI1</accession>
<organism evidence="1 2">
    <name type="scientific">Duganella dendranthematis</name>
    <dbReference type="NCBI Taxonomy" id="2728021"/>
    <lineage>
        <taxon>Bacteria</taxon>
        <taxon>Pseudomonadati</taxon>
        <taxon>Pseudomonadota</taxon>
        <taxon>Betaproteobacteria</taxon>
        <taxon>Burkholderiales</taxon>
        <taxon>Oxalobacteraceae</taxon>
        <taxon>Telluria group</taxon>
        <taxon>Duganella</taxon>
    </lineage>
</organism>
<protein>
    <submittedName>
        <fullName evidence="1">Uncharacterized protein</fullName>
    </submittedName>
</protein>
<evidence type="ECO:0000313" key="1">
    <source>
        <dbReference type="EMBL" id="QJD92039.1"/>
    </source>
</evidence>
<dbReference type="RefSeq" id="WP_158288062.1">
    <property type="nucleotide sequence ID" value="NZ_CP051684.1"/>
</dbReference>
<proteinExistence type="predicted"/>
<keyword evidence="2" id="KW-1185">Reference proteome</keyword>
<dbReference type="EMBL" id="CP051684">
    <property type="protein sequence ID" value="QJD92039.1"/>
    <property type="molecule type" value="Genomic_DNA"/>
</dbReference>
<sequence>MSAKVLPVDVVMKTFSQKVTINSPPVRQFEYSWQIDFLQVAVFNEKAA</sequence>
<name>A0ABX6MCI1_9BURK</name>
<dbReference type="Proteomes" id="UP000503117">
    <property type="component" value="Chromosome"/>
</dbReference>
<gene>
    <name evidence="1" type="ORF">HH213_19245</name>
</gene>
<reference evidence="1 2" key="1">
    <citation type="submission" date="2020-04" db="EMBL/GenBank/DDBJ databases">
        <title>Genome sequencing of novel species.</title>
        <authorList>
            <person name="Heo J."/>
            <person name="Kim S.-J."/>
            <person name="Kim J.-S."/>
            <person name="Hong S.-B."/>
            <person name="Kwon S.-W."/>
        </authorList>
    </citation>
    <scope>NUCLEOTIDE SEQUENCE [LARGE SCALE GENOMIC DNA]</scope>
    <source>
        <strain evidence="1 2">AF9R3</strain>
    </source>
</reference>